<dbReference type="EMBL" id="VWSF01000027">
    <property type="protein sequence ID" value="KAA5540346.1"/>
    <property type="molecule type" value="Genomic_DNA"/>
</dbReference>
<dbReference type="AlphaFoldDB" id="A0A5M6CZR0"/>
<feature type="domain" description="Polysaccharide export protein N-terminal" evidence="4">
    <location>
        <begin position="50"/>
        <end position="159"/>
    </location>
</feature>
<evidence type="ECO:0000313" key="6">
    <source>
        <dbReference type="Proteomes" id="UP000323426"/>
    </source>
</evidence>
<dbReference type="InterPro" id="IPR003715">
    <property type="entry name" value="Poly_export_N"/>
</dbReference>
<dbReference type="Proteomes" id="UP000323426">
    <property type="component" value="Unassembled WGS sequence"/>
</dbReference>
<feature type="transmembrane region" description="Helical" evidence="3">
    <location>
        <begin position="269"/>
        <end position="290"/>
    </location>
</feature>
<feature type="region of interest" description="Disordered" evidence="2">
    <location>
        <begin position="78"/>
        <end position="106"/>
    </location>
</feature>
<gene>
    <name evidence="5" type="ORF">F0145_22830</name>
</gene>
<organism evidence="5 6">
    <name type="scientific">Adhaeribacter rhizoryzae</name>
    <dbReference type="NCBI Taxonomy" id="2607907"/>
    <lineage>
        <taxon>Bacteria</taxon>
        <taxon>Pseudomonadati</taxon>
        <taxon>Bacteroidota</taxon>
        <taxon>Cytophagia</taxon>
        <taxon>Cytophagales</taxon>
        <taxon>Hymenobacteraceae</taxon>
        <taxon>Adhaeribacter</taxon>
    </lineage>
</organism>
<keyword evidence="1" id="KW-0732">Signal</keyword>
<keyword evidence="3" id="KW-1133">Transmembrane helix</keyword>
<dbReference type="InterPro" id="IPR049712">
    <property type="entry name" value="Poly_export"/>
</dbReference>
<evidence type="ECO:0000259" key="4">
    <source>
        <dbReference type="Pfam" id="PF02563"/>
    </source>
</evidence>
<dbReference type="RefSeq" id="WP_150092380.1">
    <property type="nucleotide sequence ID" value="NZ_VWSF01000027.1"/>
</dbReference>
<dbReference type="PROSITE" id="PS51257">
    <property type="entry name" value="PROKAR_LIPOPROTEIN"/>
    <property type="match status" value="1"/>
</dbReference>
<dbReference type="Pfam" id="PF02563">
    <property type="entry name" value="Poly_export"/>
    <property type="match status" value="1"/>
</dbReference>
<dbReference type="GO" id="GO:0015159">
    <property type="term" value="F:polysaccharide transmembrane transporter activity"/>
    <property type="evidence" value="ECO:0007669"/>
    <property type="project" value="InterPro"/>
</dbReference>
<dbReference type="Gene3D" id="3.30.1950.10">
    <property type="entry name" value="wza like domain"/>
    <property type="match status" value="1"/>
</dbReference>
<sequence>MQAILKPNLLRLFIILFALSFYSCRSYNQNIMFRGEGSVNLDKLKQSLANVERNYIIQPNDYLDVRVYTNKGERIFDPNGELPFGAPGGGASQRGGNRTSGGQNNQISNSQFLVQYDGRIKLPMVDYVKVTGLTLLQADSLLQTLYATYYVDPFVTTQVTNNRVFVLGSPGGQVIPMTNDNMNLLEVIALAGGVDGGRSGGGTALGQSRFGRADKIKIIRNYMDHDPIVQVVDLTTIAGLKQASLHIEPNDVIYIEPNQRLFFEVFREIAPIVSTVLGTASAIITTVLLVNNLK</sequence>
<comment type="caution">
    <text evidence="5">The sequence shown here is derived from an EMBL/GenBank/DDBJ whole genome shotgun (WGS) entry which is preliminary data.</text>
</comment>
<reference evidence="5 6" key="1">
    <citation type="submission" date="2019-09" db="EMBL/GenBank/DDBJ databases">
        <title>Genome sequence and assembly of Adhaeribacter sp.</title>
        <authorList>
            <person name="Chhetri G."/>
        </authorList>
    </citation>
    <scope>NUCLEOTIDE SEQUENCE [LARGE SCALE GENOMIC DNA]</scope>
    <source>
        <strain evidence="5 6">DK36</strain>
    </source>
</reference>
<name>A0A5M6CZR0_9BACT</name>
<evidence type="ECO:0000313" key="5">
    <source>
        <dbReference type="EMBL" id="KAA5540346.1"/>
    </source>
</evidence>
<evidence type="ECO:0000256" key="1">
    <source>
        <dbReference type="ARBA" id="ARBA00022729"/>
    </source>
</evidence>
<keyword evidence="6" id="KW-1185">Reference proteome</keyword>
<dbReference type="PANTHER" id="PTHR33619">
    <property type="entry name" value="POLYSACCHARIDE EXPORT PROTEIN GFCE-RELATED"/>
    <property type="match status" value="1"/>
</dbReference>
<accession>A0A5M6CZR0</accession>
<keyword evidence="3" id="KW-0812">Transmembrane</keyword>
<evidence type="ECO:0000256" key="3">
    <source>
        <dbReference type="SAM" id="Phobius"/>
    </source>
</evidence>
<proteinExistence type="predicted"/>
<dbReference type="PANTHER" id="PTHR33619:SF3">
    <property type="entry name" value="POLYSACCHARIDE EXPORT PROTEIN GFCE-RELATED"/>
    <property type="match status" value="1"/>
</dbReference>
<evidence type="ECO:0000256" key="2">
    <source>
        <dbReference type="SAM" id="MobiDB-lite"/>
    </source>
</evidence>
<protein>
    <submittedName>
        <fullName evidence="5">Polysaccharide export protein EpsE</fullName>
    </submittedName>
</protein>
<keyword evidence="3" id="KW-0472">Membrane</keyword>